<comment type="subcellular location">
    <subcellularLocation>
        <location evidence="1">Membrane</location>
        <topology evidence="1">Multi-pass membrane protein</topology>
    </subcellularLocation>
</comment>
<dbReference type="InterPro" id="IPR027417">
    <property type="entry name" value="P-loop_NTPase"/>
</dbReference>
<feature type="transmembrane region" description="Helical" evidence="10">
    <location>
        <begin position="1167"/>
        <end position="1190"/>
    </location>
</feature>
<feature type="transmembrane region" description="Helical" evidence="10">
    <location>
        <begin position="118"/>
        <end position="138"/>
    </location>
</feature>
<feature type="compositionally biased region" description="Basic and acidic residues" evidence="9">
    <location>
        <begin position="1033"/>
        <end position="1042"/>
    </location>
</feature>
<feature type="transmembrane region" description="Helical" evidence="10">
    <location>
        <begin position="188"/>
        <end position="212"/>
    </location>
</feature>
<proteinExistence type="predicted"/>
<feature type="compositionally biased region" description="Polar residues" evidence="9">
    <location>
        <begin position="1587"/>
        <end position="1600"/>
    </location>
</feature>
<dbReference type="CDD" id="cd03244">
    <property type="entry name" value="ABCC_MRP_domain2"/>
    <property type="match status" value="1"/>
</dbReference>
<keyword evidence="2" id="KW-0813">Transport</keyword>
<dbReference type="STRING" id="215250.A0A316YK04"/>
<organism evidence="13 14">
    <name type="scientific">Acaromyces ingoldii</name>
    <dbReference type="NCBI Taxonomy" id="215250"/>
    <lineage>
        <taxon>Eukaryota</taxon>
        <taxon>Fungi</taxon>
        <taxon>Dikarya</taxon>
        <taxon>Basidiomycota</taxon>
        <taxon>Ustilaginomycotina</taxon>
        <taxon>Exobasidiomycetes</taxon>
        <taxon>Exobasidiales</taxon>
        <taxon>Cryptobasidiaceae</taxon>
        <taxon>Acaromyces</taxon>
    </lineage>
</organism>
<dbReference type="SMART" id="SM00382">
    <property type="entry name" value="AAA"/>
    <property type="match status" value="2"/>
</dbReference>
<dbReference type="Pfam" id="PF00664">
    <property type="entry name" value="ABC_membrane"/>
    <property type="match status" value="2"/>
</dbReference>
<dbReference type="Pfam" id="PF00005">
    <property type="entry name" value="ABC_tran"/>
    <property type="match status" value="2"/>
</dbReference>
<protein>
    <recommendedName>
        <fullName evidence="15">P-loop containing nucleoside triphosphate hydrolase protein</fullName>
    </recommendedName>
</protein>
<evidence type="ECO:0000313" key="14">
    <source>
        <dbReference type="Proteomes" id="UP000245768"/>
    </source>
</evidence>
<dbReference type="CDD" id="cd03250">
    <property type="entry name" value="ABCC_MRP_domain1"/>
    <property type="match status" value="1"/>
</dbReference>
<evidence type="ECO:0000256" key="9">
    <source>
        <dbReference type="SAM" id="MobiDB-lite"/>
    </source>
</evidence>
<feature type="domain" description="ABC transmembrane type-1" evidence="12">
    <location>
        <begin position="353"/>
        <end position="680"/>
    </location>
</feature>
<dbReference type="SUPFAM" id="SSF90123">
    <property type="entry name" value="ABC transporter transmembrane region"/>
    <property type="match status" value="2"/>
</dbReference>
<dbReference type="OrthoDB" id="6500128at2759"/>
<dbReference type="PROSITE" id="PS50893">
    <property type="entry name" value="ABC_TRANSPORTER_2"/>
    <property type="match status" value="2"/>
</dbReference>
<feature type="transmembrane region" description="Helical" evidence="10">
    <location>
        <begin position="1354"/>
        <end position="1372"/>
    </location>
</feature>
<feature type="transmembrane region" description="Helical" evidence="10">
    <location>
        <begin position="1122"/>
        <end position="1146"/>
    </location>
</feature>
<evidence type="ECO:0000256" key="3">
    <source>
        <dbReference type="ARBA" id="ARBA00022692"/>
    </source>
</evidence>
<evidence type="ECO:0000256" key="5">
    <source>
        <dbReference type="ARBA" id="ARBA00022741"/>
    </source>
</evidence>
<feature type="region of interest" description="Disordered" evidence="9">
    <location>
        <begin position="302"/>
        <end position="326"/>
    </location>
</feature>
<keyword evidence="4" id="KW-0677">Repeat</keyword>
<dbReference type="GO" id="GO:0005524">
    <property type="term" value="F:ATP binding"/>
    <property type="evidence" value="ECO:0007669"/>
    <property type="project" value="UniProtKB-KW"/>
</dbReference>
<keyword evidence="8 10" id="KW-0472">Membrane</keyword>
<dbReference type="InterPro" id="IPR011527">
    <property type="entry name" value="ABC1_TM_dom"/>
</dbReference>
<feature type="compositionally biased region" description="Low complexity" evidence="9">
    <location>
        <begin position="1043"/>
        <end position="1061"/>
    </location>
</feature>
<evidence type="ECO:0000256" key="10">
    <source>
        <dbReference type="SAM" id="Phobius"/>
    </source>
</evidence>
<feature type="transmembrane region" description="Helical" evidence="10">
    <location>
        <begin position="80"/>
        <end position="98"/>
    </location>
</feature>
<evidence type="ECO:0000259" key="11">
    <source>
        <dbReference type="PROSITE" id="PS50893"/>
    </source>
</evidence>
<dbReference type="GO" id="GO:0140359">
    <property type="term" value="F:ABC-type transporter activity"/>
    <property type="evidence" value="ECO:0007669"/>
    <property type="project" value="InterPro"/>
</dbReference>
<evidence type="ECO:0000256" key="4">
    <source>
        <dbReference type="ARBA" id="ARBA00022737"/>
    </source>
</evidence>
<dbReference type="InterPro" id="IPR036640">
    <property type="entry name" value="ABC1_TM_sf"/>
</dbReference>
<reference evidence="13" key="1">
    <citation type="journal article" date="2018" name="Mol. Biol. Evol.">
        <title>Broad Genomic Sampling Reveals a Smut Pathogenic Ancestry of the Fungal Clade Ustilaginomycotina.</title>
        <authorList>
            <person name="Kijpornyongpan T."/>
            <person name="Mondo S.J."/>
            <person name="Barry K."/>
            <person name="Sandor L."/>
            <person name="Lee J."/>
            <person name="Lipzen A."/>
            <person name="Pangilinan J."/>
            <person name="LaButti K."/>
            <person name="Hainaut M."/>
            <person name="Henrissat B."/>
            <person name="Grigoriev I.V."/>
            <person name="Spatafora J.W."/>
            <person name="Aime M.C."/>
        </authorList>
    </citation>
    <scope>NUCLEOTIDE SEQUENCE [LARGE SCALE GENOMIC DNA]</scope>
    <source>
        <strain evidence="13">MCA 4198</strain>
    </source>
</reference>
<feature type="transmembrane region" description="Helical" evidence="10">
    <location>
        <begin position="1378"/>
        <end position="1399"/>
    </location>
</feature>
<dbReference type="InterPro" id="IPR017871">
    <property type="entry name" value="ABC_transporter-like_CS"/>
</dbReference>
<feature type="transmembrane region" description="Helical" evidence="10">
    <location>
        <begin position="399"/>
        <end position="428"/>
    </location>
</feature>
<feature type="transmembrane region" description="Helical" evidence="10">
    <location>
        <begin position="511"/>
        <end position="532"/>
    </location>
</feature>
<feature type="region of interest" description="Disordered" evidence="9">
    <location>
        <begin position="699"/>
        <end position="735"/>
    </location>
</feature>
<feature type="transmembrane region" description="Helical" evidence="10">
    <location>
        <begin position="347"/>
        <end position="373"/>
    </location>
</feature>
<keyword evidence="6" id="KW-0067">ATP-binding</keyword>
<evidence type="ECO:0000256" key="6">
    <source>
        <dbReference type="ARBA" id="ARBA00022840"/>
    </source>
</evidence>
<dbReference type="CDD" id="cd18596">
    <property type="entry name" value="ABC_6TM_VMR1_D1_like"/>
    <property type="match status" value="1"/>
</dbReference>
<keyword evidence="7 10" id="KW-1133">Transmembrane helix</keyword>
<dbReference type="PANTHER" id="PTHR24223:SF353">
    <property type="entry name" value="ABC TRANSPORTER ATP-BINDING PROTEIN_PERMEASE VMR1-RELATED"/>
    <property type="match status" value="1"/>
</dbReference>
<feature type="domain" description="ABC transporter" evidence="11">
    <location>
        <begin position="765"/>
        <end position="1027"/>
    </location>
</feature>
<evidence type="ECO:0008006" key="15">
    <source>
        <dbReference type="Google" id="ProtNLM"/>
    </source>
</evidence>
<feature type="compositionally biased region" description="Low complexity" evidence="9">
    <location>
        <begin position="701"/>
        <end position="713"/>
    </location>
</feature>
<keyword evidence="3 10" id="KW-0812">Transmembrane</keyword>
<feature type="transmembrane region" description="Helical" evidence="10">
    <location>
        <begin position="538"/>
        <end position="557"/>
    </location>
</feature>
<name>A0A316YK04_9BASI</name>
<evidence type="ECO:0000256" key="2">
    <source>
        <dbReference type="ARBA" id="ARBA00022448"/>
    </source>
</evidence>
<keyword evidence="5" id="KW-0547">Nucleotide-binding</keyword>
<feature type="compositionally biased region" description="Basic and acidic residues" evidence="9">
    <location>
        <begin position="309"/>
        <end position="319"/>
    </location>
</feature>
<dbReference type="SUPFAM" id="SSF52540">
    <property type="entry name" value="P-loop containing nucleoside triphosphate hydrolases"/>
    <property type="match status" value="2"/>
</dbReference>
<feature type="domain" description="ABC transporter" evidence="11">
    <location>
        <begin position="1443"/>
        <end position="1720"/>
    </location>
</feature>
<feature type="region of interest" description="Disordered" evidence="9">
    <location>
        <begin position="1027"/>
        <end position="1065"/>
    </location>
</feature>
<feature type="domain" description="ABC transmembrane type-1" evidence="12">
    <location>
        <begin position="1126"/>
        <end position="1407"/>
    </location>
</feature>
<feature type="transmembrane region" description="Helical" evidence="10">
    <location>
        <begin position="615"/>
        <end position="641"/>
    </location>
</feature>
<evidence type="ECO:0000259" key="12">
    <source>
        <dbReference type="PROSITE" id="PS50929"/>
    </source>
</evidence>
<dbReference type="InterPro" id="IPR003593">
    <property type="entry name" value="AAA+_ATPase"/>
</dbReference>
<dbReference type="PROSITE" id="PS50929">
    <property type="entry name" value="ABC_TM1F"/>
    <property type="match status" value="2"/>
</dbReference>
<evidence type="ECO:0000256" key="1">
    <source>
        <dbReference type="ARBA" id="ARBA00004141"/>
    </source>
</evidence>
<feature type="transmembrane region" description="Helical" evidence="10">
    <location>
        <begin position="6"/>
        <end position="26"/>
    </location>
</feature>
<dbReference type="InterPro" id="IPR050173">
    <property type="entry name" value="ABC_transporter_C-like"/>
</dbReference>
<dbReference type="Gene3D" id="1.20.1560.10">
    <property type="entry name" value="ABC transporter type 1, transmembrane domain"/>
    <property type="match status" value="2"/>
</dbReference>
<feature type="transmembrane region" description="Helical" evidence="10">
    <location>
        <begin position="159"/>
        <end position="182"/>
    </location>
</feature>
<dbReference type="RefSeq" id="XP_025376146.1">
    <property type="nucleotide sequence ID" value="XM_025521960.1"/>
</dbReference>
<dbReference type="Gene3D" id="3.40.50.300">
    <property type="entry name" value="P-loop containing nucleotide triphosphate hydrolases"/>
    <property type="match status" value="2"/>
</dbReference>
<feature type="compositionally biased region" description="Acidic residues" evidence="9">
    <location>
        <begin position="478"/>
        <end position="489"/>
    </location>
</feature>
<dbReference type="CDD" id="cd18604">
    <property type="entry name" value="ABC_6TM_VMR1_D2_like"/>
    <property type="match status" value="1"/>
</dbReference>
<evidence type="ECO:0000256" key="8">
    <source>
        <dbReference type="ARBA" id="ARBA00023136"/>
    </source>
</evidence>
<dbReference type="FunFam" id="1.20.1560.10:FF:000013">
    <property type="entry name" value="ABC transporter C family member 2"/>
    <property type="match status" value="1"/>
</dbReference>
<feature type="transmembrane region" description="Helical" evidence="10">
    <location>
        <begin position="1267"/>
        <end position="1288"/>
    </location>
</feature>
<feature type="compositionally biased region" description="Basic and acidic residues" evidence="9">
    <location>
        <begin position="464"/>
        <end position="477"/>
    </location>
</feature>
<dbReference type="InterPro" id="IPR003439">
    <property type="entry name" value="ABC_transporter-like_ATP-bd"/>
</dbReference>
<dbReference type="InParanoid" id="A0A316YK04"/>
<dbReference type="Proteomes" id="UP000245768">
    <property type="component" value="Unassembled WGS sequence"/>
</dbReference>
<evidence type="ECO:0000313" key="13">
    <source>
        <dbReference type="EMBL" id="PWN88948.1"/>
    </source>
</evidence>
<feature type="region of interest" description="Disordered" evidence="9">
    <location>
        <begin position="1564"/>
        <end position="1608"/>
    </location>
</feature>
<sequence length="1736" mass="189937">MSTLTSTLIGGIQGCAWLISAGLLAHDHYRQSRPVRLDAAADKLLKTEREAIAAAERTDGRTTKKYEADFRRRLRFSRSAIVSLSVLVVALCVARIAFDVAWSAEGVWRVLTRHAEIWPIATRALIWTNALYLAYACIQGHLQQQQRQQQQQQQQQQHWHYVLHLASLISLAFTCDVVLAVLPKEGETLALLASQILDVVLSFVAVLVTINIPSGPRRVVSRPGAQAADETDDRLVAALGPNGATLLSSIWFTGAVPIVMRAYRKGYLDGTDAPPLGSVMGAQVLYLRFRIAYEKSMNKVKLAATPEPPRARPTKDGSNKKKKDSTWQTIKGSWPLARAVLSANKGLIIYLEILSAISGVSFYAPSLVTFLVVSFLEEQEQQVAEGKAPMSGLMRLRHGLPYCVLLASAMLFTSLVMGQVMSVGLAWLRTRIRLQLQSVIFAKALRRKDAGSANAPGEEGDTDEDKKSPLAKGADEDKKEEEEDDEDDTSFVSKTQVVNLASVDTERASQLFYLVTFAMAPIELITGGTFVIKLLGWGALLGFAVSLLIQPLIFLVGKAMVRFEAQQQAVRDRKVTLLNEIFAAIRMVKFNAWEHKMSDRLLDVREKELKCEAKIFVADVITDFFFASSPTVVILVSYAWYTIVQGKTLTPSVAFTSLAVLEEMRFSLTQIPEALAECAQSLVSVQRIQQYLQSDEVDVVPPSASSPASSSAATAVHEQVSPKLPSNGLGKQPDHDQDEVALRHATVAWPVLSQPGENASGAGSVPVDDVEAGPAATSMPPSRAEPAFQLLDFDVTFERGQLNVIVGKLGSGKTLLLRALLGEADIVSGQAICPRSRPDAIDDSLLSRNEGQGGLFTNQGWIRRDQTAFVPQTAFLTNASLRDNVLFGLPLWEQRYRQTITACGLDPDVALLEDGDETEIGESGIGLSGGQKTRVSLARAVYSRGATLILDDVLSAVDAHTASHIYNELFRGPLCENRTVVLVSHQVQLVAPGAARIVMVDEGTKRFDGDPMAFMKSDLYHGLLEEQEEEADEKTHGAKGDSSEGPSEPPSGSATPSTASPKLNGKKELEPETLEAAVADANGDTATLPKKTPRKLVEEEKRAKGGVLLSIYKTYLEAAGGMPYFVVLVVSFCVAESFMVVVSRWLQYWSSDATRAEGPQHSNEWWISRWAILWVIQLTLLSFKTGFLYYGSLSASRKLFSVMLTSVLRAPLRFHDTVSRGRLLNRFGQDFEEVDSNIAPALERFGDQFLTVVVNVVAVTSGGGAKFLIVFAALMPLYVAVGQAYMLAVRDLKRLLSTTKSPILGLFSDVVTGVSVIRSFGASHFFFKTLLDRLDDNATFSFWTNELRWWYEQMFNTISFGLILSAAIFILLNPNVGAAQAGFVFSFLINTHIFLLFLLQSYTDTEQRLISVERVVEYSQLEGEAKEIIEPRPSADWPSQGQIVVQDLRVRYAPELPDVIKGVSFSIPPGSKVGIVGPTGCGKSTMASSFFRFVEASGGSISVDGVDIASVGLHDLRSRLQIVPQDPIILSGPLRATIDVFGEYSDEAIFEALRAVRLLDDGGSHTPSRAPTPGLTVPGLADASHKPTLSVSGTATPRSTGQGGNRNEFRDLSYTITEGGSNLSNGEKQLLCLARAILRRSKLIIFDEATSSVDYATDELITATIRRSFEQSTILTIAHRLRTIIDFDLVIVMDKGQVVEFDAPAKLLDDETSRFFKLCRASGRRELAHLKKLAKR</sequence>
<dbReference type="GO" id="GO:0016887">
    <property type="term" value="F:ATP hydrolysis activity"/>
    <property type="evidence" value="ECO:0007669"/>
    <property type="project" value="InterPro"/>
</dbReference>
<keyword evidence="14" id="KW-1185">Reference proteome</keyword>
<evidence type="ECO:0000256" key="7">
    <source>
        <dbReference type="ARBA" id="ARBA00022989"/>
    </source>
</evidence>
<dbReference type="PANTHER" id="PTHR24223">
    <property type="entry name" value="ATP-BINDING CASSETTE SUB-FAMILY C"/>
    <property type="match status" value="1"/>
</dbReference>
<dbReference type="PROSITE" id="PS00211">
    <property type="entry name" value="ABC_TRANSPORTER_1"/>
    <property type="match status" value="1"/>
</dbReference>
<gene>
    <name evidence="13" type="ORF">FA10DRAFT_267562</name>
</gene>
<accession>A0A316YK04</accession>
<dbReference type="EMBL" id="KZ819637">
    <property type="protein sequence ID" value="PWN88948.1"/>
    <property type="molecule type" value="Genomic_DNA"/>
</dbReference>
<dbReference type="GeneID" id="37043876"/>
<feature type="region of interest" description="Disordered" evidence="9">
    <location>
        <begin position="451"/>
        <end position="490"/>
    </location>
</feature>
<dbReference type="GO" id="GO:0000329">
    <property type="term" value="C:fungal-type vacuole membrane"/>
    <property type="evidence" value="ECO:0007669"/>
    <property type="project" value="TreeGrafter"/>
</dbReference>